<feature type="region of interest" description="Disordered" evidence="1">
    <location>
        <begin position="1"/>
        <end position="40"/>
    </location>
</feature>
<name>A0AAV6KJ61_9ERIC</name>
<gene>
    <name evidence="2" type="ORF">RHGRI_010617</name>
</gene>
<dbReference type="EMBL" id="JACTNZ010000004">
    <property type="protein sequence ID" value="KAG5552592.1"/>
    <property type="molecule type" value="Genomic_DNA"/>
</dbReference>
<evidence type="ECO:0000313" key="3">
    <source>
        <dbReference type="Proteomes" id="UP000823749"/>
    </source>
</evidence>
<protein>
    <submittedName>
        <fullName evidence="2">Uncharacterized protein</fullName>
    </submittedName>
</protein>
<evidence type="ECO:0000256" key="1">
    <source>
        <dbReference type="SAM" id="MobiDB-lite"/>
    </source>
</evidence>
<evidence type="ECO:0000313" key="2">
    <source>
        <dbReference type="EMBL" id="KAG5552592.1"/>
    </source>
</evidence>
<feature type="compositionally biased region" description="Basic and acidic residues" evidence="1">
    <location>
        <begin position="1"/>
        <end position="11"/>
    </location>
</feature>
<keyword evidence="3" id="KW-1185">Reference proteome</keyword>
<proteinExistence type="predicted"/>
<sequence length="74" mass="8269">MFEYMESKGSEARQFPDAASGHRTVRDQSIGGDTPTLERGHRTLMCSPGPVEQVSYTFYFMNPPLVHAPQPGLR</sequence>
<reference evidence="2" key="1">
    <citation type="submission" date="2020-08" db="EMBL/GenBank/DDBJ databases">
        <title>Plant Genome Project.</title>
        <authorList>
            <person name="Zhang R.-G."/>
        </authorList>
    </citation>
    <scope>NUCLEOTIDE SEQUENCE</scope>
    <source>
        <strain evidence="2">WSP0</strain>
        <tissue evidence="2">Leaf</tissue>
    </source>
</reference>
<dbReference type="AlphaFoldDB" id="A0AAV6KJ61"/>
<dbReference type="Proteomes" id="UP000823749">
    <property type="component" value="Chromosome 4"/>
</dbReference>
<accession>A0AAV6KJ61</accession>
<comment type="caution">
    <text evidence="2">The sequence shown here is derived from an EMBL/GenBank/DDBJ whole genome shotgun (WGS) entry which is preliminary data.</text>
</comment>
<organism evidence="2 3">
    <name type="scientific">Rhododendron griersonianum</name>
    <dbReference type="NCBI Taxonomy" id="479676"/>
    <lineage>
        <taxon>Eukaryota</taxon>
        <taxon>Viridiplantae</taxon>
        <taxon>Streptophyta</taxon>
        <taxon>Embryophyta</taxon>
        <taxon>Tracheophyta</taxon>
        <taxon>Spermatophyta</taxon>
        <taxon>Magnoliopsida</taxon>
        <taxon>eudicotyledons</taxon>
        <taxon>Gunneridae</taxon>
        <taxon>Pentapetalae</taxon>
        <taxon>asterids</taxon>
        <taxon>Ericales</taxon>
        <taxon>Ericaceae</taxon>
        <taxon>Ericoideae</taxon>
        <taxon>Rhodoreae</taxon>
        <taxon>Rhododendron</taxon>
    </lineage>
</organism>